<evidence type="ECO:0000313" key="2">
    <source>
        <dbReference type="Proteomes" id="UP000183257"/>
    </source>
</evidence>
<dbReference type="Proteomes" id="UP000183257">
    <property type="component" value="Unassembled WGS sequence"/>
</dbReference>
<organism evidence="1 2">
    <name type="scientific">Cellulophaga fucicola</name>
    <dbReference type="NCBI Taxonomy" id="76595"/>
    <lineage>
        <taxon>Bacteria</taxon>
        <taxon>Pseudomonadati</taxon>
        <taxon>Bacteroidota</taxon>
        <taxon>Flavobacteriia</taxon>
        <taxon>Flavobacteriales</taxon>
        <taxon>Flavobacteriaceae</taxon>
        <taxon>Cellulophaga</taxon>
    </lineage>
</organism>
<dbReference type="OrthoDB" id="1100725at2"/>
<dbReference type="RefSeq" id="WP_072303918.1">
    <property type="nucleotide sequence ID" value="NZ_FPIY01000003.1"/>
</dbReference>
<gene>
    <name evidence="1" type="ORF">SAMN05660313_02272</name>
</gene>
<evidence type="ECO:0008006" key="3">
    <source>
        <dbReference type="Google" id="ProtNLM"/>
    </source>
</evidence>
<evidence type="ECO:0000313" key="1">
    <source>
        <dbReference type="EMBL" id="SFW54115.1"/>
    </source>
</evidence>
<dbReference type="STRING" id="76595.SAMN05660313_02272"/>
<dbReference type="EMBL" id="FPIY01000003">
    <property type="protein sequence ID" value="SFW54115.1"/>
    <property type="molecule type" value="Genomic_DNA"/>
</dbReference>
<reference evidence="2" key="1">
    <citation type="submission" date="2016-11" db="EMBL/GenBank/DDBJ databases">
        <authorList>
            <person name="Varghese N."/>
            <person name="Submissions S."/>
        </authorList>
    </citation>
    <scope>NUCLEOTIDE SEQUENCE [LARGE SCALE GENOMIC DNA]</scope>
    <source>
        <strain evidence="2">DSM 24786</strain>
    </source>
</reference>
<dbReference type="AlphaFoldDB" id="A0A1K1Q353"/>
<name>A0A1K1Q353_9FLAO</name>
<proteinExistence type="predicted"/>
<protein>
    <recommendedName>
        <fullName evidence="3">Intein N-terminal splicing region</fullName>
    </recommendedName>
</protein>
<keyword evidence="2" id="KW-1185">Reference proteome</keyword>
<accession>A0A1K1Q353</accession>
<sequence length="227" mass="26192">MKEKLKQEIMKMSTDILTSNELDNVSSLYETAKALYEKLAVLKFIEEKLHDVEIDVTKNIIAEKFEQLANAVIYENTSIPESNPHQEDIMTPGIDTIMDMMPEMEDPKATDDMLNEFATKPEYAKNDLELFMPESEVKTKTATEKVVNSVATAEIKIGLNDRLAFVKHLFNDSNEDYQRVLSQLSTIDTEERSVAFIVNMVKPDYNNWLGKEEYEERFMAIIERKFA</sequence>